<dbReference type="AlphaFoldDB" id="L7ULT6"/>
<evidence type="ECO:0000259" key="4">
    <source>
        <dbReference type="Pfam" id="PF00204"/>
    </source>
</evidence>
<proteinExistence type="predicted"/>
<keyword evidence="6" id="KW-1185">Reference proteome</keyword>
<evidence type="ECO:0000256" key="3">
    <source>
        <dbReference type="ARBA" id="ARBA00023235"/>
    </source>
</evidence>
<keyword evidence="3" id="KW-0413">Isomerase</keyword>
<dbReference type="InterPro" id="IPR014721">
    <property type="entry name" value="Ribsml_uS5_D2-typ_fold_subgr"/>
</dbReference>
<dbReference type="InterPro" id="IPR013506">
    <property type="entry name" value="Topo_IIA_bsu_dom2"/>
</dbReference>
<dbReference type="eggNOG" id="COG0187">
    <property type="taxonomic scope" value="Bacteria"/>
</dbReference>
<dbReference type="PATRIC" id="fig|1278073.3.peg.7823"/>
<reference evidence="5 6" key="1">
    <citation type="journal article" date="2013" name="Genome Announc.">
        <title>Complete genome sequence of Myxococcus stipitatus strain DSM 14675, a fruiting myxobacterium.</title>
        <authorList>
            <person name="Huntley S."/>
            <person name="Kneip S."/>
            <person name="Treuner-Lange A."/>
            <person name="Sogaard-Andersen L."/>
        </authorList>
    </citation>
    <scope>NUCLEOTIDE SEQUENCE [LARGE SCALE GENOMIC DNA]</scope>
    <source>
        <strain evidence="6">DSM 14675 / JCM 12634 / Mx s8</strain>
    </source>
</reference>
<dbReference type="Proteomes" id="UP000011131">
    <property type="component" value="Chromosome"/>
</dbReference>
<dbReference type="PANTHER" id="PTHR45866:SF4">
    <property type="entry name" value="DNA TOPOISOMERASE 4 SUBUNIT B"/>
    <property type="match status" value="1"/>
</dbReference>
<feature type="domain" description="DNA topoisomerase type IIA subunit B" evidence="4">
    <location>
        <begin position="203"/>
        <end position="352"/>
    </location>
</feature>
<dbReference type="GO" id="GO:0006265">
    <property type="term" value="P:DNA topological change"/>
    <property type="evidence" value="ECO:0007669"/>
    <property type="project" value="InterPro"/>
</dbReference>
<dbReference type="InterPro" id="IPR036890">
    <property type="entry name" value="HATPase_C_sf"/>
</dbReference>
<comment type="catalytic activity">
    <reaction evidence="1">
        <text>ATP-dependent breakage, passage and rejoining of double-stranded DNA.</text>
        <dbReference type="EC" id="5.6.2.2"/>
    </reaction>
</comment>
<gene>
    <name evidence="5" type="ordered locus">MYSTI_07691</name>
</gene>
<evidence type="ECO:0000313" key="5">
    <source>
        <dbReference type="EMBL" id="AGC48963.1"/>
    </source>
</evidence>
<dbReference type="EC" id="5.6.2.2" evidence="2"/>
<dbReference type="InterPro" id="IPR020568">
    <property type="entry name" value="Ribosomal_Su5_D2-typ_SF"/>
</dbReference>
<sequence>MYIGDTTVSGKSRLVESLLMLGVMGARDSRLREVSAALSSDGACSVVFDGLPWPTPTGVSPFAELESWLTFVNVDIAGGPPPGMPHGLFLQTPCIDLGLVNVLSSSLEVIAWSGGQSWRRTFREGLPVESPRDSAPDLALPSSGSGLRITFTPDPSIFDPPQEFSWAGVTERLSALSALAPAATWRLRDEVSGREVSFHREHGLADLCAERAASSRPLHEPWVLNGRVGETQVDLALQWVEDPAGASILSWANLEPSPRGGTHHEGLFRGLRTVLRDRRMALGLPAVSRAFSNTALSERLMVVMSLRSFSIVWRGPMFHPLATPEARGDISRLVRGWMKQALESHPEVEARLLGLLRGPRP</sequence>
<dbReference type="OrthoDB" id="5380834at2"/>
<dbReference type="STRING" id="1278073.MYSTI_07691"/>
<evidence type="ECO:0000256" key="1">
    <source>
        <dbReference type="ARBA" id="ARBA00000185"/>
    </source>
</evidence>
<dbReference type="Gene3D" id="3.30.565.10">
    <property type="entry name" value="Histidine kinase-like ATPase, C-terminal domain"/>
    <property type="match status" value="1"/>
</dbReference>
<name>L7ULT6_MYXSD</name>
<dbReference type="SUPFAM" id="SSF55874">
    <property type="entry name" value="ATPase domain of HSP90 chaperone/DNA topoisomerase II/histidine kinase"/>
    <property type="match status" value="1"/>
</dbReference>
<dbReference type="SUPFAM" id="SSF54211">
    <property type="entry name" value="Ribosomal protein S5 domain 2-like"/>
    <property type="match status" value="1"/>
</dbReference>
<evidence type="ECO:0000256" key="2">
    <source>
        <dbReference type="ARBA" id="ARBA00012895"/>
    </source>
</evidence>
<evidence type="ECO:0000313" key="6">
    <source>
        <dbReference type="Proteomes" id="UP000011131"/>
    </source>
</evidence>
<accession>L7ULT6</accession>
<dbReference type="GO" id="GO:0003918">
    <property type="term" value="F:DNA topoisomerase type II (double strand cut, ATP-hydrolyzing) activity"/>
    <property type="evidence" value="ECO:0007669"/>
    <property type="project" value="UniProtKB-EC"/>
</dbReference>
<organism evidence="5 6">
    <name type="scientific">Myxococcus stipitatus (strain DSM 14675 / JCM 12634 / Mx s8)</name>
    <dbReference type="NCBI Taxonomy" id="1278073"/>
    <lineage>
        <taxon>Bacteria</taxon>
        <taxon>Pseudomonadati</taxon>
        <taxon>Myxococcota</taxon>
        <taxon>Myxococcia</taxon>
        <taxon>Myxococcales</taxon>
        <taxon>Cystobacterineae</taxon>
        <taxon>Myxococcaceae</taxon>
        <taxon>Myxococcus</taxon>
    </lineage>
</organism>
<dbReference type="EMBL" id="CP004025">
    <property type="protein sequence ID" value="AGC48963.1"/>
    <property type="molecule type" value="Genomic_DNA"/>
</dbReference>
<dbReference type="Pfam" id="PF00204">
    <property type="entry name" value="DNA_gyraseB"/>
    <property type="match status" value="1"/>
</dbReference>
<protein>
    <recommendedName>
        <fullName evidence="2">DNA topoisomerase (ATP-hydrolyzing)</fullName>
        <ecNumber evidence="2">5.6.2.2</ecNumber>
    </recommendedName>
</protein>
<dbReference type="GO" id="GO:0003677">
    <property type="term" value="F:DNA binding"/>
    <property type="evidence" value="ECO:0007669"/>
    <property type="project" value="InterPro"/>
</dbReference>
<dbReference type="PANTHER" id="PTHR45866">
    <property type="entry name" value="DNA GYRASE/TOPOISOMERASE SUBUNIT B"/>
    <property type="match status" value="1"/>
</dbReference>
<dbReference type="Gene3D" id="3.30.230.10">
    <property type="match status" value="1"/>
</dbReference>
<dbReference type="KEGG" id="msd:MYSTI_07691"/>
<dbReference type="GO" id="GO:0005524">
    <property type="term" value="F:ATP binding"/>
    <property type="evidence" value="ECO:0007669"/>
    <property type="project" value="InterPro"/>
</dbReference>
<dbReference type="HOGENOM" id="CLU_006146_3_1_7"/>